<dbReference type="EMBL" id="JAPDHV010000003">
    <property type="protein sequence ID" value="MCW3161325.1"/>
    <property type="molecule type" value="Genomic_DNA"/>
</dbReference>
<dbReference type="RefSeq" id="WP_264743270.1">
    <property type="nucleotide sequence ID" value="NZ_JAPDHV010000003.1"/>
</dbReference>
<proteinExistence type="predicted"/>
<name>A0ABT3HNH1_9FLAO</name>
<feature type="signal peptide" evidence="1">
    <location>
        <begin position="1"/>
        <end position="27"/>
    </location>
</feature>
<sequence>MKNKNIFTQFKRCILLTLLFVGYMGFAQTPSCDNLYLISESRNAIYDISSLSGGSLTSTSTNKVMNVSTGANASLAVGIDPNGSGQNIWVTTKNSSSGYVYVNNTATSVTSPGYGGLTANPVDGKVYSVKGGATNARKLYQVYPSYQDLGTITGDTFFHSSSTYISTDSFFDTNGKYYLIAYSAVLDTSTNTYISTTKRLYSIDLNTRKATFVRAITGIPSSVNAIQGLAFYNDKIYLLYQSSTSTNARLYEINPDTGAGSLKTTYVYPTGGDMDLASCQVYNPPHTVGAPPVQNLANDCPLTTVNLEDAHTGTTPSGSELRWFTNNTHTGTALTAAQIATAGAGTYYAFYYDSNGVYSPASVAVTVTIDDCPDCTNSGETSVNLNSMYTGTFPTGVELQWWTTPDRQAGTQVADPTNVTVSGTYYAFFHDTVNNCYNTDNSTAFVNVTILPPCDTTCTQPGDFTANGIPTKVGITVQQKQDNWPANIPNGFIALESKEKGFVITRVPHVGGTTGSPDFDDAIEEPREGMLVYDIQDKCVKLFNGEKWKCIEKSCNTAEFTLNCSDLVISGDTQGPDINFTITLPYSNGDGATYAQQIMNSIDSLGLSGLTASLSAGTLANGSGEFIITVSGTVDNGGAAYFQFELNGHSCLIVSQITMDAQGV</sequence>
<evidence type="ECO:0000256" key="1">
    <source>
        <dbReference type="SAM" id="SignalP"/>
    </source>
</evidence>
<gene>
    <name evidence="2" type="ORF">OH806_08605</name>
</gene>
<evidence type="ECO:0000313" key="2">
    <source>
        <dbReference type="EMBL" id="MCW3161325.1"/>
    </source>
</evidence>
<evidence type="ECO:0008006" key="4">
    <source>
        <dbReference type="Google" id="ProtNLM"/>
    </source>
</evidence>
<evidence type="ECO:0000313" key="3">
    <source>
        <dbReference type="Proteomes" id="UP001163719"/>
    </source>
</evidence>
<dbReference type="SUPFAM" id="SSF63825">
    <property type="entry name" value="YWTD domain"/>
    <property type="match status" value="1"/>
</dbReference>
<accession>A0ABT3HNH1</accession>
<comment type="caution">
    <text evidence="2">The sequence shown here is derived from an EMBL/GenBank/DDBJ whole genome shotgun (WGS) entry which is preliminary data.</text>
</comment>
<feature type="chain" id="PRO_5047136703" description="Ig-like domain-containing protein" evidence="1">
    <location>
        <begin position="28"/>
        <end position="664"/>
    </location>
</feature>
<keyword evidence="3" id="KW-1185">Reference proteome</keyword>
<protein>
    <recommendedName>
        <fullName evidence="4">Ig-like domain-containing protein</fullName>
    </recommendedName>
</protein>
<reference evidence="2" key="1">
    <citation type="submission" date="2022-10" db="EMBL/GenBank/DDBJ databases">
        <title>Chryseobacterium babae sp. nov. isolated from the gut of the beetle Oryctes rhinoceros, and Chryseobacterium kimseyorum sp. nov., isolated from a stick insect rearing cage.</title>
        <authorList>
            <person name="Shelomi M."/>
            <person name="Han C.-J."/>
            <person name="Chen W.-M."/>
            <person name="Chen H.-K."/>
            <person name="Liaw S.-J."/>
            <person name="Muhle E."/>
            <person name="Clermont D."/>
        </authorList>
    </citation>
    <scope>NUCLEOTIDE SEQUENCE</scope>
    <source>
        <strain evidence="2">WLa1L2M3</strain>
    </source>
</reference>
<dbReference type="Proteomes" id="UP001163719">
    <property type="component" value="Unassembled WGS sequence"/>
</dbReference>
<organism evidence="2 3">
    <name type="scientific">Chryseobacterium oryctis</name>
    <dbReference type="NCBI Taxonomy" id="2952618"/>
    <lineage>
        <taxon>Bacteria</taxon>
        <taxon>Pseudomonadati</taxon>
        <taxon>Bacteroidota</taxon>
        <taxon>Flavobacteriia</taxon>
        <taxon>Flavobacteriales</taxon>
        <taxon>Weeksellaceae</taxon>
        <taxon>Chryseobacterium group</taxon>
        <taxon>Chryseobacterium</taxon>
    </lineage>
</organism>
<keyword evidence="1" id="KW-0732">Signal</keyword>